<proteinExistence type="predicted"/>
<dbReference type="Proteomes" id="UP000179284">
    <property type="component" value="Chromosome I"/>
</dbReference>
<gene>
    <name evidence="2" type="ORF">bhn_I0517</name>
</gene>
<protein>
    <submittedName>
        <fullName evidence="2">Uncharacterized protein</fullName>
    </submittedName>
</protein>
<keyword evidence="1" id="KW-0812">Transmembrane</keyword>
<name>A0A1D9NZB5_9FIRM</name>
<dbReference type="EMBL" id="CP017831">
    <property type="protein sequence ID" value="AOZ95551.1"/>
    <property type="molecule type" value="Genomic_DNA"/>
</dbReference>
<feature type="transmembrane region" description="Helical" evidence="1">
    <location>
        <begin position="79"/>
        <end position="97"/>
    </location>
</feature>
<feature type="transmembrane region" description="Helical" evidence="1">
    <location>
        <begin position="43"/>
        <end position="67"/>
    </location>
</feature>
<dbReference type="OrthoDB" id="1829094at2"/>
<dbReference type="KEGG" id="bhu:bhn_I0517"/>
<feature type="transmembrane region" description="Helical" evidence="1">
    <location>
        <begin position="15"/>
        <end position="34"/>
    </location>
</feature>
<reference evidence="3" key="1">
    <citation type="submission" date="2016-10" db="EMBL/GenBank/DDBJ databases">
        <title>The complete genome sequence of the rumen bacterium Butyrivibrio hungatei MB2003.</title>
        <authorList>
            <person name="Palevich N."/>
            <person name="Kelly W.J."/>
            <person name="Leahy S.C."/>
            <person name="Altermann E."/>
            <person name="Rakonjac J."/>
            <person name="Attwood G.T."/>
        </authorList>
    </citation>
    <scope>NUCLEOTIDE SEQUENCE [LARGE SCALE GENOMIC DNA]</scope>
    <source>
        <strain evidence="3">MB2003</strain>
    </source>
</reference>
<dbReference type="RefSeq" id="WP_071175320.1">
    <property type="nucleotide sequence ID" value="NZ_CP017831.1"/>
</dbReference>
<keyword evidence="1" id="KW-1133">Transmembrane helix</keyword>
<evidence type="ECO:0000313" key="3">
    <source>
        <dbReference type="Proteomes" id="UP000179284"/>
    </source>
</evidence>
<keyword evidence="1" id="KW-0472">Membrane</keyword>
<organism evidence="2 3">
    <name type="scientific">Butyrivibrio hungatei</name>
    <dbReference type="NCBI Taxonomy" id="185008"/>
    <lineage>
        <taxon>Bacteria</taxon>
        <taxon>Bacillati</taxon>
        <taxon>Bacillota</taxon>
        <taxon>Clostridia</taxon>
        <taxon>Lachnospirales</taxon>
        <taxon>Lachnospiraceae</taxon>
        <taxon>Butyrivibrio</taxon>
    </lineage>
</organism>
<sequence length="263" mass="29874">MYGIFMECWVDLKLYGGNGAILALLIISSIYLIASEKDLKKKILFGILPLVILAGFLLPITKIVYVAAFEDGKDTYYRIMWLIPTYVTIGYAATRALSRVKRDTVRRCLLPVILLIIVVTGSFVYTNQYMQRAENAYHIPQNVIDIVDEIAPAEGEPRVRAAFPSELVHFVRQYNTDILMPFGREMVVTQWDYYNAVYEAMEKPKVIDAKALVEATRQTKCTYIVMPDNRTIKGSLTDEGLTIRANIDGYTIYEDPQVEAFNG</sequence>
<feature type="transmembrane region" description="Helical" evidence="1">
    <location>
        <begin position="109"/>
        <end position="126"/>
    </location>
</feature>
<evidence type="ECO:0000313" key="2">
    <source>
        <dbReference type="EMBL" id="AOZ95551.1"/>
    </source>
</evidence>
<evidence type="ECO:0000256" key="1">
    <source>
        <dbReference type="SAM" id="Phobius"/>
    </source>
</evidence>
<keyword evidence="3" id="KW-1185">Reference proteome</keyword>
<dbReference type="AlphaFoldDB" id="A0A1D9NZB5"/>
<accession>A0A1D9NZB5</accession>